<feature type="DNA-binding region" description="H-T-H motif" evidence="4">
    <location>
        <begin position="47"/>
        <end position="66"/>
    </location>
</feature>
<dbReference type="InterPro" id="IPR001647">
    <property type="entry name" value="HTH_TetR"/>
</dbReference>
<evidence type="ECO:0000313" key="6">
    <source>
        <dbReference type="EMBL" id="AYG03919.1"/>
    </source>
</evidence>
<evidence type="ECO:0000256" key="1">
    <source>
        <dbReference type="ARBA" id="ARBA00023015"/>
    </source>
</evidence>
<keyword evidence="3" id="KW-0804">Transcription</keyword>
<dbReference type="OrthoDB" id="4214267at2"/>
<dbReference type="AlphaFoldDB" id="A0A387BS77"/>
<evidence type="ECO:0000256" key="2">
    <source>
        <dbReference type="ARBA" id="ARBA00023125"/>
    </source>
</evidence>
<dbReference type="PANTHER" id="PTHR47506:SF1">
    <property type="entry name" value="HTH-TYPE TRANSCRIPTIONAL REGULATOR YJDC"/>
    <property type="match status" value="1"/>
</dbReference>
<keyword evidence="1" id="KW-0805">Transcription regulation</keyword>
<accession>A0A387BS77</accession>
<gene>
    <name evidence="6" type="ORF">D7I44_10470</name>
</gene>
<dbReference type="InterPro" id="IPR009057">
    <property type="entry name" value="Homeodomain-like_sf"/>
</dbReference>
<keyword evidence="2 4" id="KW-0238">DNA-binding</keyword>
<dbReference type="PANTHER" id="PTHR47506">
    <property type="entry name" value="TRANSCRIPTIONAL REGULATORY PROTEIN"/>
    <property type="match status" value="1"/>
</dbReference>
<evidence type="ECO:0000256" key="3">
    <source>
        <dbReference type="ARBA" id="ARBA00023163"/>
    </source>
</evidence>
<dbReference type="InterPro" id="IPR011075">
    <property type="entry name" value="TetR_C"/>
</dbReference>
<dbReference type="PRINTS" id="PR00455">
    <property type="entry name" value="HTHTETR"/>
</dbReference>
<keyword evidence="7" id="KW-1185">Reference proteome</keyword>
<dbReference type="InterPro" id="IPR036271">
    <property type="entry name" value="Tet_transcr_reg_TetR-rel_C_sf"/>
</dbReference>
<reference evidence="6 7" key="1">
    <citation type="submission" date="2018-09" db="EMBL/GenBank/DDBJ databases">
        <title>Genome sequencing of strain 2DFW10M-5.</title>
        <authorList>
            <person name="Heo J."/>
            <person name="Kim S.-J."/>
            <person name="Kwon S.-W."/>
        </authorList>
    </citation>
    <scope>NUCLEOTIDE SEQUENCE [LARGE SCALE GENOMIC DNA]</scope>
    <source>
        <strain evidence="6 7">2DFW10M-5</strain>
    </source>
</reference>
<organism evidence="6 7">
    <name type="scientific">Gryllotalpicola protaetiae</name>
    <dbReference type="NCBI Taxonomy" id="2419771"/>
    <lineage>
        <taxon>Bacteria</taxon>
        <taxon>Bacillati</taxon>
        <taxon>Actinomycetota</taxon>
        <taxon>Actinomycetes</taxon>
        <taxon>Micrococcales</taxon>
        <taxon>Microbacteriaceae</taxon>
        <taxon>Gryllotalpicola</taxon>
    </lineage>
</organism>
<dbReference type="Gene3D" id="1.10.357.10">
    <property type="entry name" value="Tetracycline Repressor, domain 2"/>
    <property type="match status" value="1"/>
</dbReference>
<evidence type="ECO:0000313" key="7">
    <source>
        <dbReference type="Proteomes" id="UP000275069"/>
    </source>
</evidence>
<name>A0A387BS77_9MICO</name>
<dbReference type="Proteomes" id="UP000275069">
    <property type="component" value="Chromosome"/>
</dbReference>
<dbReference type="Pfam" id="PF16925">
    <property type="entry name" value="TetR_C_13"/>
    <property type="match status" value="1"/>
</dbReference>
<feature type="domain" description="HTH tetR-type" evidence="5">
    <location>
        <begin position="24"/>
        <end position="84"/>
    </location>
</feature>
<proteinExistence type="predicted"/>
<dbReference type="EMBL" id="CP032624">
    <property type="protein sequence ID" value="AYG03919.1"/>
    <property type="molecule type" value="Genomic_DNA"/>
</dbReference>
<protein>
    <submittedName>
        <fullName evidence="6">TetR/AcrR family transcriptional regulator</fullName>
    </submittedName>
</protein>
<dbReference type="Pfam" id="PF00440">
    <property type="entry name" value="TetR_N"/>
    <property type="match status" value="1"/>
</dbReference>
<dbReference type="SUPFAM" id="SSF46689">
    <property type="entry name" value="Homeodomain-like"/>
    <property type="match status" value="1"/>
</dbReference>
<dbReference type="KEGG" id="gry:D7I44_10470"/>
<dbReference type="GO" id="GO:0003677">
    <property type="term" value="F:DNA binding"/>
    <property type="evidence" value="ECO:0007669"/>
    <property type="project" value="UniProtKB-UniRule"/>
</dbReference>
<evidence type="ECO:0000256" key="4">
    <source>
        <dbReference type="PROSITE-ProRule" id="PRU00335"/>
    </source>
</evidence>
<dbReference type="PROSITE" id="PS50977">
    <property type="entry name" value="HTH_TETR_2"/>
    <property type="match status" value="1"/>
</dbReference>
<dbReference type="SUPFAM" id="SSF48498">
    <property type="entry name" value="Tetracyclin repressor-like, C-terminal domain"/>
    <property type="match status" value="1"/>
</dbReference>
<evidence type="ECO:0000259" key="5">
    <source>
        <dbReference type="PROSITE" id="PS50977"/>
    </source>
</evidence>
<sequence length="205" mass="22492">MQNRKNGRSACYFFGVPDTKKVVPRPRDRLLDVASGLFYREGITSIGVDRILLEANVTRTTLYRHFGGKEGLIVAYLKREDEQLREAFAAAENGAESPGQLLALAIDGIALDAARHHTRGCPFINAAAEYPEAAGPVRQVVADHREWFRASLERYLTAGGRADAAEKADELVMLRDAVLVGSYLDQAETVQQTYGRLARSVAGLS</sequence>